<accession>A0AAD2D162</accession>
<keyword evidence="2" id="KW-1185">Reference proteome</keyword>
<name>A0AAD2D162_EUPCR</name>
<dbReference type="EMBL" id="CAMPGE010018050">
    <property type="protein sequence ID" value="CAI2376490.1"/>
    <property type="molecule type" value="Genomic_DNA"/>
</dbReference>
<organism evidence="1 2">
    <name type="scientific">Euplotes crassus</name>
    <dbReference type="NCBI Taxonomy" id="5936"/>
    <lineage>
        <taxon>Eukaryota</taxon>
        <taxon>Sar</taxon>
        <taxon>Alveolata</taxon>
        <taxon>Ciliophora</taxon>
        <taxon>Intramacronucleata</taxon>
        <taxon>Spirotrichea</taxon>
        <taxon>Hypotrichia</taxon>
        <taxon>Euplotida</taxon>
        <taxon>Euplotidae</taxon>
        <taxon>Moneuplotes</taxon>
    </lineage>
</organism>
<dbReference type="AlphaFoldDB" id="A0AAD2D162"/>
<comment type="caution">
    <text evidence="1">The sequence shown here is derived from an EMBL/GenBank/DDBJ whole genome shotgun (WGS) entry which is preliminary data.</text>
</comment>
<reference evidence="1" key="1">
    <citation type="submission" date="2023-07" db="EMBL/GenBank/DDBJ databases">
        <authorList>
            <consortium name="AG Swart"/>
            <person name="Singh M."/>
            <person name="Singh A."/>
            <person name="Seah K."/>
            <person name="Emmerich C."/>
        </authorList>
    </citation>
    <scope>NUCLEOTIDE SEQUENCE</scope>
    <source>
        <strain evidence="1">DP1</strain>
    </source>
</reference>
<dbReference type="Proteomes" id="UP001295684">
    <property type="component" value="Unassembled WGS sequence"/>
</dbReference>
<gene>
    <name evidence="1" type="ORF">ECRASSUSDP1_LOCUS17860</name>
</gene>
<evidence type="ECO:0000313" key="2">
    <source>
        <dbReference type="Proteomes" id="UP001295684"/>
    </source>
</evidence>
<proteinExistence type="predicted"/>
<protein>
    <submittedName>
        <fullName evidence="1">Uncharacterized protein</fullName>
    </submittedName>
</protein>
<evidence type="ECO:0000313" key="1">
    <source>
        <dbReference type="EMBL" id="CAI2376490.1"/>
    </source>
</evidence>
<sequence length="238" mass="27546">MEAKLEDFEKKIFEEEQKQISEVHHTFIEDILDDEEVASTQFGNRYILTAESKYPTNISLPKDFGLMLFCRRRSKKVRYLRKLLECFRMGGIEQMHCSCENMGVIDKNFRFLRFALHNIPHSLKLFQIRDFFIKQKLLIKIFISCSHCKTIRFFKCTIDCQNPLTPTLFSSKAKFKSELEEISFLCCEGTSEDGRLGGVIGRFVKGLGRAGFGGKLKRVVLDKGGEVEEVEGVRVVYE</sequence>